<evidence type="ECO:0000256" key="7">
    <source>
        <dbReference type="ARBA" id="ARBA00023237"/>
    </source>
</evidence>
<feature type="domain" description="POTRA" evidence="11">
    <location>
        <begin position="107"/>
        <end position="184"/>
    </location>
</feature>
<evidence type="ECO:0000256" key="1">
    <source>
        <dbReference type="ARBA" id="ARBA00004370"/>
    </source>
</evidence>
<dbReference type="NCBIfam" id="TIGR03303">
    <property type="entry name" value="OM_YaeT"/>
    <property type="match status" value="1"/>
</dbReference>
<dbReference type="RefSeq" id="WP_161861286.1">
    <property type="nucleotide sequence ID" value="NZ_CP046620.1"/>
</dbReference>
<comment type="subcellular location">
    <subcellularLocation>
        <location evidence="8">Cell outer membrane</location>
    </subcellularLocation>
    <subcellularLocation>
        <location evidence="1">Membrane</location>
    </subcellularLocation>
</comment>
<dbReference type="HAMAP" id="MF_01430">
    <property type="entry name" value="OM_assembly_BamA"/>
    <property type="match status" value="1"/>
</dbReference>
<dbReference type="InterPro" id="IPR000184">
    <property type="entry name" value="Bac_surfAg_D15"/>
</dbReference>
<dbReference type="GO" id="GO:0009279">
    <property type="term" value="C:cell outer membrane"/>
    <property type="evidence" value="ECO:0007669"/>
    <property type="project" value="UniProtKB-SubCell"/>
</dbReference>
<evidence type="ECO:0000256" key="3">
    <source>
        <dbReference type="ARBA" id="ARBA00022692"/>
    </source>
</evidence>
<keyword evidence="3 8" id="KW-0812">Transmembrane</keyword>
<dbReference type="Gene3D" id="3.10.20.310">
    <property type="entry name" value="membrane protein fhac"/>
    <property type="match status" value="5"/>
</dbReference>
<keyword evidence="4 8" id="KW-0732">Signal</keyword>
<dbReference type="PANTHER" id="PTHR12815:SF23">
    <property type="entry name" value="OUTER MEMBRANE PROTEIN ASSEMBLY FACTOR BAMA"/>
    <property type="match status" value="1"/>
</dbReference>
<dbReference type="InterPro" id="IPR023707">
    <property type="entry name" value="OM_assembly_BamA"/>
</dbReference>
<comment type="similarity">
    <text evidence="8">Belongs to the BamA family.</text>
</comment>
<dbReference type="InterPro" id="IPR039910">
    <property type="entry name" value="D15-like"/>
</dbReference>
<keyword evidence="6 8" id="KW-0472">Membrane</keyword>
<dbReference type="InterPro" id="IPR010827">
    <property type="entry name" value="BamA/TamA_POTRA"/>
</dbReference>
<evidence type="ECO:0000256" key="4">
    <source>
        <dbReference type="ARBA" id="ARBA00022729"/>
    </source>
</evidence>
<dbReference type="Proteomes" id="UP000464495">
    <property type="component" value="Chromosome"/>
</dbReference>
<evidence type="ECO:0000256" key="9">
    <source>
        <dbReference type="NCBIfam" id="TIGR03303"/>
    </source>
</evidence>
<feature type="domain" description="POTRA" evidence="11">
    <location>
        <begin position="360"/>
        <end position="433"/>
    </location>
</feature>
<dbReference type="AlphaFoldDB" id="A0A6P1SY88"/>
<evidence type="ECO:0000256" key="8">
    <source>
        <dbReference type="HAMAP-Rule" id="MF_01430"/>
    </source>
</evidence>
<keyword evidence="13" id="KW-1185">Reference proteome</keyword>
<comment type="function">
    <text evidence="8">Part of the outer membrane protein assembly complex, which is involved in assembly and insertion of beta-barrel proteins into the outer membrane.</text>
</comment>
<dbReference type="PIRSF" id="PIRSF006076">
    <property type="entry name" value="OM_assembly_OMP85"/>
    <property type="match status" value="1"/>
</dbReference>
<keyword evidence="7 8" id="KW-0998">Cell outer membrane</keyword>
<gene>
    <name evidence="8 12" type="primary">bamA</name>
    <name evidence="12" type="ORF">GO499_05675</name>
</gene>
<dbReference type="PROSITE" id="PS51779">
    <property type="entry name" value="POTRA"/>
    <property type="match status" value="3"/>
</dbReference>
<comment type="subunit">
    <text evidence="8">Part of the Bam complex.</text>
</comment>
<sequence>MSESRGEVLRLVIPRILGLVCLGLIAMVTLAGDAVAQSARFSRIDVVGNQRIEADTIRVFAGVEPGETVSPADINEGVQRLFDTGLFEDVVIAPRSGVLVITVVENPTINIINFEGNRQLDDDTLRAIISLQPRRAYSRAGAEADAQAIIDAYAQSGRFAASVTPKLIRLDENRVNLVYEIFEGRVTEVQRISFVGNNVYSDRRLRRVVETGQAGILSFIFSNDTYDQDRLELDKQLLREFYLNRGYIDFEVRSATAELSRERNGFFINFTVSEGEQYSYGDTFVTTQAPGLDPAEFEQLVKLRSGSTYSAKEVETTIERLAFLAGQKGFAFVEVAPRITRNEATRTVDIEFELLEGPRVFIERIDVRGNTQTVDRVVRRQFRVVEGDAFNRREVQRAENRIRALRFFDKVETTVREGSGPDRAVVVVDVEEAPTGSLSFGATFAQEEGVAGTISLTERNFLGRGQAISIDLARGEDINTISFSFNEPALFDQDLSVGFRTYYRENTFDESSVNTRNVGFVPQISFPLTEDSRLALRARISLDEITGGDTDDTSPILLREEGDELTTSIGFVYTLDKRNSPIDPTAGFIFRLEQDIAGLADTSYSKTVASAQVYTSLFDEEVVLSAEAEGGVLVGFDDESRLSDRFVLGGDDFRGFARGGLGPRDRCTGCGSAGGDIDDALGGNMFAVARLEASFPIGFPEEYGIYGGLFADVGTVWGLYDRDGVSGTIDDGAKLRSSIGASIFWDSALGPLRFNYAVPINSEDGDEFERFRLTIDTRF</sequence>
<protein>
    <recommendedName>
        <fullName evidence="8 9">Outer membrane protein assembly factor BamA</fullName>
    </recommendedName>
</protein>
<organism evidence="12 13">
    <name type="scientific">Algicella marina</name>
    <dbReference type="NCBI Taxonomy" id="2683284"/>
    <lineage>
        <taxon>Bacteria</taxon>
        <taxon>Pseudomonadati</taxon>
        <taxon>Pseudomonadota</taxon>
        <taxon>Alphaproteobacteria</taxon>
        <taxon>Rhodobacterales</taxon>
        <taxon>Paracoccaceae</taxon>
        <taxon>Algicella</taxon>
    </lineage>
</organism>
<feature type="transmembrane region" description="Helical" evidence="10">
    <location>
        <begin position="12"/>
        <end position="32"/>
    </location>
</feature>
<dbReference type="GO" id="GO:0051205">
    <property type="term" value="P:protein insertion into membrane"/>
    <property type="evidence" value="ECO:0007669"/>
    <property type="project" value="UniProtKB-UniRule"/>
</dbReference>
<dbReference type="InterPro" id="IPR034746">
    <property type="entry name" value="POTRA"/>
</dbReference>
<name>A0A6P1SY88_9RHOB</name>
<evidence type="ECO:0000259" key="11">
    <source>
        <dbReference type="PROSITE" id="PS51779"/>
    </source>
</evidence>
<evidence type="ECO:0000256" key="6">
    <source>
        <dbReference type="ARBA" id="ARBA00023136"/>
    </source>
</evidence>
<dbReference type="Pfam" id="PF01103">
    <property type="entry name" value="Omp85"/>
    <property type="match status" value="1"/>
</dbReference>
<dbReference type="Gene3D" id="2.40.160.50">
    <property type="entry name" value="membrane protein fhac: a member of the omp85/tpsb transporter family"/>
    <property type="match status" value="1"/>
</dbReference>
<dbReference type="PANTHER" id="PTHR12815">
    <property type="entry name" value="SORTING AND ASSEMBLY MACHINERY SAMM50 PROTEIN FAMILY MEMBER"/>
    <property type="match status" value="1"/>
</dbReference>
<dbReference type="EMBL" id="CP046620">
    <property type="protein sequence ID" value="QHQ34717.1"/>
    <property type="molecule type" value="Genomic_DNA"/>
</dbReference>
<keyword evidence="5 8" id="KW-0677">Repeat</keyword>
<feature type="domain" description="POTRA" evidence="11">
    <location>
        <begin position="39"/>
        <end position="106"/>
    </location>
</feature>
<accession>A0A6P1SY88</accession>
<keyword evidence="10" id="KW-1133">Transmembrane helix</keyword>
<evidence type="ECO:0000313" key="13">
    <source>
        <dbReference type="Proteomes" id="UP000464495"/>
    </source>
</evidence>
<evidence type="ECO:0000256" key="5">
    <source>
        <dbReference type="ARBA" id="ARBA00022737"/>
    </source>
</evidence>
<evidence type="ECO:0000313" key="12">
    <source>
        <dbReference type="EMBL" id="QHQ34717.1"/>
    </source>
</evidence>
<reference evidence="12 13" key="1">
    <citation type="submission" date="2019-12" db="EMBL/GenBank/DDBJ databases">
        <title>Complete genome sequence of Algicella marina strain 9Alg 56(T) isolated from the red alga Tichocarpus crinitus.</title>
        <authorList>
            <person name="Kim S.-G."/>
            <person name="Nedashkovskaya O.I."/>
        </authorList>
    </citation>
    <scope>NUCLEOTIDE SEQUENCE [LARGE SCALE GENOMIC DNA]</scope>
    <source>
        <strain evidence="12 13">9Alg 56</strain>
    </source>
</reference>
<dbReference type="GO" id="GO:0043165">
    <property type="term" value="P:Gram-negative-bacterium-type cell outer membrane assembly"/>
    <property type="evidence" value="ECO:0007669"/>
    <property type="project" value="UniProtKB-UniRule"/>
</dbReference>
<evidence type="ECO:0000256" key="10">
    <source>
        <dbReference type="SAM" id="Phobius"/>
    </source>
</evidence>
<keyword evidence="2 8" id="KW-1134">Transmembrane beta strand</keyword>
<proteinExistence type="inferred from homology"/>
<dbReference type="Pfam" id="PF07244">
    <property type="entry name" value="POTRA"/>
    <property type="match status" value="5"/>
</dbReference>
<dbReference type="KEGG" id="amaq:GO499_05675"/>
<evidence type="ECO:0000256" key="2">
    <source>
        <dbReference type="ARBA" id="ARBA00022452"/>
    </source>
</evidence>